<evidence type="ECO:0000259" key="2">
    <source>
        <dbReference type="PROSITE" id="PS50110"/>
    </source>
</evidence>
<dbReference type="InterPro" id="IPR011006">
    <property type="entry name" value="CheY-like_superfamily"/>
</dbReference>
<comment type="caution">
    <text evidence="3">The sequence shown here is derived from an EMBL/GenBank/DDBJ whole genome shotgun (WGS) entry which is preliminary data.</text>
</comment>
<protein>
    <submittedName>
        <fullName evidence="3">Response regulator</fullName>
    </submittedName>
</protein>
<evidence type="ECO:0000256" key="1">
    <source>
        <dbReference type="PROSITE-ProRule" id="PRU00169"/>
    </source>
</evidence>
<name>A0A6N6VZ19_9BACT</name>
<keyword evidence="1" id="KW-0597">Phosphoprotein</keyword>
<gene>
    <name evidence="3" type="ORF">GCL60_05305</name>
</gene>
<feature type="domain" description="Response regulatory" evidence="2">
    <location>
        <begin position="8"/>
        <end position="114"/>
    </location>
</feature>
<dbReference type="CDD" id="cd00156">
    <property type="entry name" value="REC"/>
    <property type="match status" value="1"/>
</dbReference>
<dbReference type="SUPFAM" id="SSF52172">
    <property type="entry name" value="CheY-like"/>
    <property type="match status" value="1"/>
</dbReference>
<dbReference type="EMBL" id="WFLM01000002">
    <property type="protein sequence ID" value="KAB8039678.1"/>
    <property type="molecule type" value="Genomic_DNA"/>
</dbReference>
<feature type="modified residue" description="4-aspartylphosphate" evidence="1">
    <location>
        <position position="57"/>
    </location>
</feature>
<dbReference type="GO" id="GO:0000160">
    <property type="term" value="P:phosphorelay signal transduction system"/>
    <property type="evidence" value="ECO:0007669"/>
    <property type="project" value="InterPro"/>
</dbReference>
<accession>A0A6N6VZ19</accession>
<dbReference type="AlphaFoldDB" id="A0A6N6VZ19"/>
<dbReference type="PROSITE" id="PS50110">
    <property type="entry name" value="RESPONSE_REGULATORY"/>
    <property type="match status" value="1"/>
</dbReference>
<proteinExistence type="predicted"/>
<reference evidence="3 4" key="1">
    <citation type="submission" date="2019-10" db="EMBL/GenBank/DDBJ databases">
        <title>New species of Slilvanegrellaceae.</title>
        <authorList>
            <person name="Pitt A."/>
            <person name="Hahn M.W."/>
        </authorList>
    </citation>
    <scope>NUCLEOTIDE SEQUENCE [LARGE SCALE GENOMIC DNA]</scope>
    <source>
        <strain evidence="3 4">SP-Ram-0.45-NSY-1</strain>
    </source>
</reference>
<sequence length="118" mass="13857">MRMRMAIKIYFLDDETDILDIFKETFSSKDFIISTFNNPNDLIETSKVNKPDLFFLDNKLPHFTADIISKELDPNIPKAIITADVNFKFEMNYIAIFGKPYINEEILNFMKKFNTSVE</sequence>
<dbReference type="InterPro" id="IPR001789">
    <property type="entry name" value="Sig_transdc_resp-reg_receiver"/>
</dbReference>
<keyword evidence="4" id="KW-1185">Reference proteome</keyword>
<evidence type="ECO:0000313" key="3">
    <source>
        <dbReference type="EMBL" id="KAB8039678.1"/>
    </source>
</evidence>
<organism evidence="3 4">
    <name type="scientific">Silvanigrella paludirubra</name>
    <dbReference type="NCBI Taxonomy" id="2499159"/>
    <lineage>
        <taxon>Bacteria</taxon>
        <taxon>Pseudomonadati</taxon>
        <taxon>Bdellovibrionota</taxon>
        <taxon>Oligoflexia</taxon>
        <taxon>Silvanigrellales</taxon>
        <taxon>Silvanigrellaceae</taxon>
        <taxon>Silvanigrella</taxon>
    </lineage>
</organism>
<dbReference type="Gene3D" id="3.40.50.2300">
    <property type="match status" value="1"/>
</dbReference>
<evidence type="ECO:0000313" key="4">
    <source>
        <dbReference type="Proteomes" id="UP000437748"/>
    </source>
</evidence>
<dbReference type="Proteomes" id="UP000437748">
    <property type="component" value="Unassembled WGS sequence"/>
</dbReference>